<accession>A0A6J4IZH1</accession>
<dbReference type="Pfam" id="PF01590">
    <property type="entry name" value="GAF"/>
    <property type="match status" value="1"/>
</dbReference>
<dbReference type="InterPro" id="IPR050482">
    <property type="entry name" value="Sensor_HK_TwoCompSys"/>
</dbReference>
<dbReference type="InterPro" id="IPR003594">
    <property type="entry name" value="HATPase_dom"/>
</dbReference>
<dbReference type="GO" id="GO:0000155">
    <property type="term" value="F:phosphorelay sensor kinase activity"/>
    <property type="evidence" value="ECO:0007669"/>
    <property type="project" value="InterPro"/>
</dbReference>
<dbReference type="Gene3D" id="1.20.5.1930">
    <property type="match status" value="1"/>
</dbReference>
<feature type="region of interest" description="Disordered" evidence="4">
    <location>
        <begin position="1"/>
        <end position="21"/>
    </location>
</feature>
<dbReference type="GO" id="GO:0046983">
    <property type="term" value="F:protein dimerization activity"/>
    <property type="evidence" value="ECO:0007669"/>
    <property type="project" value="InterPro"/>
</dbReference>
<dbReference type="Pfam" id="PF02518">
    <property type="entry name" value="HATPase_c"/>
    <property type="match status" value="1"/>
</dbReference>
<feature type="domain" description="GAF" evidence="5">
    <location>
        <begin position="35"/>
        <end position="183"/>
    </location>
</feature>
<dbReference type="InterPro" id="IPR011712">
    <property type="entry name" value="Sig_transdc_His_kin_sub3_dim/P"/>
</dbReference>
<evidence type="ECO:0000256" key="3">
    <source>
        <dbReference type="ARBA" id="ARBA00023012"/>
    </source>
</evidence>
<dbReference type="RefSeq" id="WP_294569131.1">
    <property type="nucleotide sequence ID" value="NZ_CADCTE010000155.1"/>
</dbReference>
<dbReference type="Pfam" id="PF07730">
    <property type="entry name" value="HisKA_3"/>
    <property type="match status" value="1"/>
</dbReference>
<keyword evidence="2" id="KW-0418">Kinase</keyword>
<reference evidence="6" key="1">
    <citation type="submission" date="2020-02" db="EMBL/GenBank/DDBJ databases">
        <authorList>
            <person name="Meier V. D."/>
        </authorList>
    </citation>
    <scope>NUCLEOTIDE SEQUENCE</scope>
    <source>
        <strain evidence="6">AVDCRST_MAG83</strain>
    </source>
</reference>
<dbReference type="InterPro" id="IPR036890">
    <property type="entry name" value="HATPase_C_sf"/>
</dbReference>
<dbReference type="Gene3D" id="3.30.450.40">
    <property type="match status" value="1"/>
</dbReference>
<dbReference type="InterPro" id="IPR029016">
    <property type="entry name" value="GAF-like_dom_sf"/>
</dbReference>
<proteinExistence type="predicted"/>
<dbReference type="PANTHER" id="PTHR24421">
    <property type="entry name" value="NITRATE/NITRITE SENSOR PROTEIN NARX-RELATED"/>
    <property type="match status" value="1"/>
</dbReference>
<name>A0A6J4IZH1_9MICC</name>
<sequence length="395" mass="41081">MTDTEGFRGGGETDADQRGSAEAFGTSLASSGLLGLDVLAAKVAGRLHGAAPLDLVNMTVLDSDGYLTVRATEGNRTSHISGMRFAGDAGIGGLAVSLNRTVSVRDYSARRETRLFTDVMVVQEGIRGAAGIPIVVQNQPLGVLFMGRRSDENITSAEITVFEETSEAIGPLLLASLQWARGMEEARAGERQRLAAELHDDITPLLFSIGAAADLARRLLPADASALAQIASIESMASAAAARARAAVRSLAPVEASRLLDQRIRAAVDRFTARSSVSVSLATCGASVDLDPQTVDTLTAVVAESLNNVAKHAAGSSAVVSIVYGPRKVSVVVMDDGPGLPRDFRLRPITAPSVGEHYGLSSLTHRMALVGGSLDIGGNDDGGVTVRAELDPGTR</sequence>
<dbReference type="SUPFAM" id="SSF55781">
    <property type="entry name" value="GAF domain-like"/>
    <property type="match status" value="1"/>
</dbReference>
<dbReference type="AlphaFoldDB" id="A0A6J4IZH1"/>
<dbReference type="PANTHER" id="PTHR24421:SF61">
    <property type="entry name" value="OXYGEN SENSOR HISTIDINE KINASE NREB"/>
    <property type="match status" value="1"/>
</dbReference>
<dbReference type="SUPFAM" id="SSF55874">
    <property type="entry name" value="ATPase domain of HSP90 chaperone/DNA topoisomerase II/histidine kinase"/>
    <property type="match status" value="1"/>
</dbReference>
<keyword evidence="1" id="KW-0808">Transferase</keyword>
<gene>
    <name evidence="6" type="ORF">AVDCRST_MAG83-2847</name>
</gene>
<dbReference type="GO" id="GO:0016020">
    <property type="term" value="C:membrane"/>
    <property type="evidence" value="ECO:0007669"/>
    <property type="project" value="InterPro"/>
</dbReference>
<evidence type="ECO:0000259" key="5">
    <source>
        <dbReference type="SMART" id="SM00065"/>
    </source>
</evidence>
<evidence type="ECO:0000256" key="1">
    <source>
        <dbReference type="ARBA" id="ARBA00022679"/>
    </source>
</evidence>
<evidence type="ECO:0000313" key="6">
    <source>
        <dbReference type="EMBL" id="CAA9263631.1"/>
    </source>
</evidence>
<evidence type="ECO:0000256" key="4">
    <source>
        <dbReference type="SAM" id="MobiDB-lite"/>
    </source>
</evidence>
<dbReference type="SMART" id="SM00065">
    <property type="entry name" value="GAF"/>
    <property type="match status" value="1"/>
</dbReference>
<dbReference type="CDD" id="cd16917">
    <property type="entry name" value="HATPase_UhpB-NarQ-NarX-like"/>
    <property type="match status" value="1"/>
</dbReference>
<organism evidence="6">
    <name type="scientific">uncultured Arthrobacter sp</name>
    <dbReference type="NCBI Taxonomy" id="114050"/>
    <lineage>
        <taxon>Bacteria</taxon>
        <taxon>Bacillati</taxon>
        <taxon>Actinomycetota</taxon>
        <taxon>Actinomycetes</taxon>
        <taxon>Micrococcales</taxon>
        <taxon>Micrococcaceae</taxon>
        <taxon>Arthrobacter</taxon>
        <taxon>environmental samples</taxon>
    </lineage>
</organism>
<dbReference type="Gene3D" id="3.30.565.10">
    <property type="entry name" value="Histidine kinase-like ATPase, C-terminal domain"/>
    <property type="match status" value="1"/>
</dbReference>
<keyword evidence="3" id="KW-0902">Two-component regulatory system</keyword>
<dbReference type="InterPro" id="IPR003018">
    <property type="entry name" value="GAF"/>
</dbReference>
<evidence type="ECO:0000256" key="2">
    <source>
        <dbReference type="ARBA" id="ARBA00022777"/>
    </source>
</evidence>
<dbReference type="EMBL" id="CADCTE010000155">
    <property type="protein sequence ID" value="CAA9263631.1"/>
    <property type="molecule type" value="Genomic_DNA"/>
</dbReference>
<protein>
    <recommendedName>
        <fullName evidence="5">GAF domain-containing protein</fullName>
    </recommendedName>
</protein>